<dbReference type="EMBL" id="JAFHAP010000008">
    <property type="protein sequence ID" value="MBN2909533.1"/>
    <property type="molecule type" value="Genomic_DNA"/>
</dbReference>
<evidence type="ECO:0000313" key="4">
    <source>
        <dbReference type="EMBL" id="MBN2909533.1"/>
    </source>
</evidence>
<dbReference type="Proteomes" id="UP001177120">
    <property type="component" value="Unassembled WGS sequence"/>
</dbReference>
<evidence type="ECO:0000259" key="3">
    <source>
        <dbReference type="Pfam" id="PF13538"/>
    </source>
</evidence>
<organism evidence="4 5">
    <name type="scientific">Polycladomyces zharkentensis</name>
    <dbReference type="NCBI Taxonomy" id="2807616"/>
    <lineage>
        <taxon>Bacteria</taxon>
        <taxon>Bacillati</taxon>
        <taxon>Bacillota</taxon>
        <taxon>Bacilli</taxon>
        <taxon>Bacillales</taxon>
        <taxon>Thermoactinomycetaceae</taxon>
        <taxon>Polycladomyces</taxon>
    </lineage>
</organism>
<feature type="domain" description="NERD" evidence="2">
    <location>
        <begin position="15"/>
        <end position="112"/>
    </location>
</feature>
<evidence type="ECO:0000313" key="5">
    <source>
        <dbReference type="Proteomes" id="UP001177120"/>
    </source>
</evidence>
<dbReference type="RefSeq" id="WP_205494706.1">
    <property type="nucleotide sequence ID" value="NZ_JAFHAP010000008.1"/>
</dbReference>
<gene>
    <name evidence="4" type="ORF">JQC72_08335</name>
</gene>
<name>A0ABS2WJ83_9BACL</name>
<dbReference type="Pfam" id="PF04851">
    <property type="entry name" value="ResIII"/>
    <property type="match status" value="1"/>
</dbReference>
<feature type="domain" description="Helicase/UvrB N-terminal" evidence="1">
    <location>
        <begin position="221"/>
        <end position="293"/>
    </location>
</feature>
<sequence length="573" mass="66682">MARMIPDIYDKNLRSQGEKEVFELFKNAPETDDWVVLHSLGISRHVKRLYGEIDFVVLAPNLGIFCLEVKSGGVKRENGLWIFTNRQRKSFKKTVGPFEQARDGMFSLMKAVESRFGKYDRLGNLLFGFGVMFTDIEFRESGPDMEQWQVYDLRSKNKPVTEYIKRLHENTKKLLEQKGISRLLPNKKDIDKLVSFLRKDFDIIIPMWHREKTAENEIIRLTEEQYACLDGIQFNKRVLFEGGAGTGKTMLAVESARRSALDDQRVLFLCYNNLLADELRKSFSDQHMVTVSTFHGYLRTICKRDHLNERHPDFFTRILPEKAFENIVEFGLEPYDKLILDEGQDLIRENYLDVLDLLIKGGLKEGEWQIFCDLKYQSIYSDQSREVMLNLLANRAQFASFRLTKNCRNTRYIAEHALILSRADKDAYRVSEVDGLPVDYYFFDDENDMCHKVMSVWKKLRGEGVITDSLTILSPRRWVNSALTKVSGHGLKIHDLTTRLPKSDGSVGFSTIHAFKGLENKYIFIVDLDDLDSDRIRELLYVGMTRAKLGLFLFIKSDLKETWSEIFLRRVLQ</sequence>
<dbReference type="InterPro" id="IPR011528">
    <property type="entry name" value="NERD"/>
</dbReference>
<dbReference type="SUPFAM" id="SSF52540">
    <property type="entry name" value="P-loop containing nucleoside triphosphate hydrolases"/>
    <property type="match status" value="1"/>
</dbReference>
<reference evidence="4" key="1">
    <citation type="journal article" date="2024" name="Int. J. Syst. Evol. Microbiol.">
        <title>Polycladomyces zharkentensis sp. nov., a novel thermophilic cellulose- and starch-degrading member of the Bacillota from a geothermal aquifer in Kazakhstan.</title>
        <authorList>
            <person name="Mashzhan A."/>
            <person name="Kistaubayeva A."/>
            <person name="Javier-Lopez R."/>
            <person name="Bissenova U."/>
            <person name="Bissenbay A."/>
            <person name="Birkeland N.K."/>
        </authorList>
    </citation>
    <scope>NUCLEOTIDE SEQUENCE</scope>
    <source>
        <strain evidence="4">ZKZ2T</strain>
    </source>
</reference>
<keyword evidence="5" id="KW-1185">Reference proteome</keyword>
<protein>
    <submittedName>
        <fullName evidence="4">NERD domain-containing protein</fullName>
    </submittedName>
</protein>
<dbReference type="Pfam" id="PF08378">
    <property type="entry name" value="NERD"/>
    <property type="match status" value="1"/>
</dbReference>
<dbReference type="Gene3D" id="3.40.50.300">
    <property type="entry name" value="P-loop containing nucleotide triphosphate hydrolases"/>
    <property type="match status" value="2"/>
</dbReference>
<evidence type="ECO:0000259" key="2">
    <source>
        <dbReference type="Pfam" id="PF08378"/>
    </source>
</evidence>
<evidence type="ECO:0000259" key="1">
    <source>
        <dbReference type="Pfam" id="PF04851"/>
    </source>
</evidence>
<dbReference type="InterPro" id="IPR000212">
    <property type="entry name" value="DNA_helicase_UvrD/REP"/>
</dbReference>
<feature type="domain" description="UvrD-like helicase C-terminal" evidence="3">
    <location>
        <begin position="510"/>
        <end position="553"/>
    </location>
</feature>
<dbReference type="InterPro" id="IPR027417">
    <property type="entry name" value="P-loop_NTPase"/>
</dbReference>
<proteinExistence type="predicted"/>
<dbReference type="PANTHER" id="PTHR11070">
    <property type="entry name" value="UVRD / RECB / PCRA DNA HELICASE FAMILY MEMBER"/>
    <property type="match status" value="1"/>
</dbReference>
<dbReference type="Pfam" id="PF13538">
    <property type="entry name" value="UvrD_C_2"/>
    <property type="match status" value="1"/>
</dbReference>
<dbReference type="PANTHER" id="PTHR11070:SF2">
    <property type="entry name" value="ATP-DEPENDENT DNA HELICASE SRS2"/>
    <property type="match status" value="1"/>
</dbReference>
<dbReference type="InterPro" id="IPR006935">
    <property type="entry name" value="Helicase/UvrB_N"/>
</dbReference>
<accession>A0ABS2WJ83</accession>
<dbReference type="InterPro" id="IPR027785">
    <property type="entry name" value="UvrD-like_helicase_C"/>
</dbReference>
<comment type="caution">
    <text evidence="4">The sequence shown here is derived from an EMBL/GenBank/DDBJ whole genome shotgun (WGS) entry which is preliminary data.</text>
</comment>